<gene>
    <name evidence="1" type="ORF">FHS72_003372</name>
</gene>
<accession>A0A7W9EZE6</accession>
<reference evidence="1 2" key="1">
    <citation type="submission" date="2020-08" db="EMBL/GenBank/DDBJ databases">
        <title>Genomic Encyclopedia of Type Strains, Phase IV (KMG-IV): sequencing the most valuable type-strain genomes for metagenomic binning, comparative biology and taxonomic classification.</title>
        <authorList>
            <person name="Goeker M."/>
        </authorList>
    </citation>
    <scope>NUCLEOTIDE SEQUENCE [LARGE SCALE GENOMIC DNA]</scope>
    <source>
        <strain evidence="1 2">DSM 101064</strain>
    </source>
</reference>
<organism evidence="1 2">
    <name type="scientific">Yoonia ponticola</name>
    <dbReference type="NCBI Taxonomy" id="1524255"/>
    <lineage>
        <taxon>Bacteria</taxon>
        <taxon>Pseudomonadati</taxon>
        <taxon>Pseudomonadota</taxon>
        <taxon>Alphaproteobacteria</taxon>
        <taxon>Rhodobacterales</taxon>
        <taxon>Paracoccaceae</taxon>
        <taxon>Yoonia</taxon>
    </lineage>
</organism>
<proteinExistence type="predicted"/>
<keyword evidence="2" id="KW-1185">Reference proteome</keyword>
<dbReference type="AlphaFoldDB" id="A0A7W9EZE6"/>
<evidence type="ECO:0000313" key="2">
    <source>
        <dbReference type="Proteomes" id="UP000535415"/>
    </source>
</evidence>
<sequence>MWLLGLTTGPNLGTNVANVIKVDGMCFRLGFETQSEGYGRGEIQF</sequence>
<evidence type="ECO:0000313" key="1">
    <source>
        <dbReference type="EMBL" id="MBB5723727.1"/>
    </source>
</evidence>
<name>A0A7W9EZE6_9RHOB</name>
<protein>
    <submittedName>
        <fullName evidence="1">Uncharacterized protein</fullName>
    </submittedName>
</protein>
<comment type="caution">
    <text evidence="1">The sequence shown here is derived from an EMBL/GenBank/DDBJ whole genome shotgun (WGS) entry which is preliminary data.</text>
</comment>
<dbReference type="Proteomes" id="UP000535415">
    <property type="component" value="Unassembled WGS sequence"/>
</dbReference>
<dbReference type="EMBL" id="JACIJM010000013">
    <property type="protein sequence ID" value="MBB5723727.1"/>
    <property type="molecule type" value="Genomic_DNA"/>
</dbReference>